<dbReference type="Proteomes" id="UP000708148">
    <property type="component" value="Unassembled WGS sequence"/>
</dbReference>
<proteinExistence type="predicted"/>
<dbReference type="Pfam" id="PF02984">
    <property type="entry name" value="Cyclin_C"/>
    <property type="match status" value="1"/>
</dbReference>
<dbReference type="GO" id="GO:0016538">
    <property type="term" value="F:cyclin-dependent protein serine/threonine kinase regulator activity"/>
    <property type="evidence" value="ECO:0007669"/>
    <property type="project" value="InterPro"/>
</dbReference>
<organism evidence="2 3">
    <name type="scientific">Ostreobium quekettii</name>
    <dbReference type="NCBI Taxonomy" id="121088"/>
    <lineage>
        <taxon>Eukaryota</taxon>
        <taxon>Viridiplantae</taxon>
        <taxon>Chlorophyta</taxon>
        <taxon>core chlorophytes</taxon>
        <taxon>Ulvophyceae</taxon>
        <taxon>TCBD clade</taxon>
        <taxon>Bryopsidales</taxon>
        <taxon>Ostreobineae</taxon>
        <taxon>Ostreobiaceae</taxon>
        <taxon>Ostreobium</taxon>
    </lineage>
</organism>
<feature type="domain" description="Cyclin C-terminal" evidence="1">
    <location>
        <begin position="146"/>
        <end position="239"/>
    </location>
</feature>
<evidence type="ECO:0000313" key="2">
    <source>
        <dbReference type="EMBL" id="CAD7702557.1"/>
    </source>
</evidence>
<dbReference type="AlphaFoldDB" id="A0A8S1J5U6"/>
<reference evidence="2" key="1">
    <citation type="submission" date="2020-12" db="EMBL/GenBank/DDBJ databases">
        <authorList>
            <person name="Iha C."/>
        </authorList>
    </citation>
    <scope>NUCLEOTIDE SEQUENCE</scope>
</reference>
<dbReference type="InterPro" id="IPR004367">
    <property type="entry name" value="Cyclin_C-dom"/>
</dbReference>
<dbReference type="SUPFAM" id="SSF47954">
    <property type="entry name" value="Cyclin-like"/>
    <property type="match status" value="1"/>
</dbReference>
<dbReference type="EMBL" id="CAJHUC010001867">
    <property type="protein sequence ID" value="CAD7702557.1"/>
    <property type="molecule type" value="Genomic_DNA"/>
</dbReference>
<gene>
    <name evidence="2" type="ORF">OSTQU699_LOCUS7914</name>
</gene>
<accession>A0A8S1J5U6</accession>
<sequence>MLQLAYARMVAGVNVVKYHKRLMELGMAKEGYGTPVLAMSLLDRFMAARAASEQGQINPKDVEYLGWAAHWAALKHASSAYGLGKWMAEDLEQWAGMKQDKLREFEVILLLGLGEEKPNSDGGSGEEGEGGGREWGRFQPWSLERPTSYAFIEPFLAVMGIPLNSDQGKFAENALMTSLFWDGMAAYAPSMIAASAAFMTLKWKTPDAPYPDNLQKVSSYSQEDLADCLAHMENLHRRHSRYREGRW</sequence>
<name>A0A8S1J5U6_9CHLO</name>
<evidence type="ECO:0000313" key="3">
    <source>
        <dbReference type="Proteomes" id="UP000708148"/>
    </source>
</evidence>
<dbReference type="GO" id="GO:0044772">
    <property type="term" value="P:mitotic cell cycle phase transition"/>
    <property type="evidence" value="ECO:0007669"/>
    <property type="project" value="InterPro"/>
</dbReference>
<dbReference type="InterPro" id="IPR036915">
    <property type="entry name" value="Cyclin-like_sf"/>
</dbReference>
<evidence type="ECO:0000259" key="1">
    <source>
        <dbReference type="Pfam" id="PF02984"/>
    </source>
</evidence>
<protein>
    <recommendedName>
        <fullName evidence="1">Cyclin C-terminal domain-containing protein</fullName>
    </recommendedName>
</protein>
<dbReference type="Gene3D" id="1.10.472.10">
    <property type="entry name" value="Cyclin-like"/>
    <property type="match status" value="1"/>
</dbReference>
<dbReference type="CDD" id="cd20537">
    <property type="entry name" value="CYCLIN_CCNO-like_rpt2"/>
    <property type="match status" value="1"/>
</dbReference>
<comment type="caution">
    <text evidence="2">The sequence shown here is derived from an EMBL/GenBank/DDBJ whole genome shotgun (WGS) entry which is preliminary data.</text>
</comment>
<keyword evidence="3" id="KW-1185">Reference proteome</keyword>